<evidence type="ECO:0000256" key="3">
    <source>
        <dbReference type="ARBA" id="ARBA00023043"/>
    </source>
</evidence>
<feature type="region of interest" description="Disordered" evidence="5">
    <location>
        <begin position="329"/>
        <end position="355"/>
    </location>
</feature>
<name>A0A9P0F7T3_BEMTA</name>
<reference evidence="7" key="1">
    <citation type="submission" date="2021-12" db="EMBL/GenBank/DDBJ databases">
        <authorList>
            <person name="King R."/>
        </authorList>
    </citation>
    <scope>NUCLEOTIDE SEQUENCE</scope>
</reference>
<keyword evidence="4" id="KW-0131">Cell cycle</keyword>
<evidence type="ECO:0000259" key="6">
    <source>
        <dbReference type="Pfam" id="PF24567"/>
    </source>
</evidence>
<evidence type="ECO:0000256" key="2">
    <source>
        <dbReference type="ARBA" id="ARBA00022618"/>
    </source>
</evidence>
<dbReference type="EMBL" id="OU963870">
    <property type="protein sequence ID" value="CAH0395635.1"/>
    <property type="molecule type" value="Genomic_DNA"/>
</dbReference>
<evidence type="ECO:0000256" key="1">
    <source>
        <dbReference type="ARBA" id="ARBA00007597"/>
    </source>
</evidence>
<feature type="region of interest" description="Disordered" evidence="5">
    <location>
        <begin position="752"/>
        <end position="800"/>
    </location>
</feature>
<evidence type="ECO:0000256" key="5">
    <source>
        <dbReference type="SAM" id="MobiDB-lite"/>
    </source>
</evidence>
<evidence type="ECO:0000256" key="4">
    <source>
        <dbReference type="ARBA" id="ARBA00023306"/>
    </source>
</evidence>
<protein>
    <recommendedName>
        <fullName evidence="6">ANKLE2 third alpha/beta domain-containing protein</fullName>
    </recommendedName>
</protein>
<dbReference type="GO" id="GO:0005783">
    <property type="term" value="C:endoplasmic reticulum"/>
    <property type="evidence" value="ECO:0007669"/>
    <property type="project" value="TreeGrafter"/>
</dbReference>
<dbReference type="Gene3D" id="1.25.40.20">
    <property type="entry name" value="Ankyrin repeat-containing domain"/>
    <property type="match status" value="1"/>
</dbReference>
<sequence length="880" mass="99261">MDSNEAQNNKDDGFIGLYLNPNDLEADDRSAYKKVYKLAVEILPLLKKYKAARFKYFDDFESAKNFAENGSEGDPTWSSDALLAEKRSALNLRSISREEFQLFKKYLEDCNVSKVQELVTLNPRYLVGSCSFPCILKEGPRYNALHIAAKAKNAEIASIILKTVSDPNTYVRLYGPEANDKSNVKCASLLLDLYLNTPDKTLQETPLHFASKHAATGVVEVLISYPECQKDRPNKYNQTPLDIIASREQNVPASEIEKIRLLLTDPFYVPVLRSEDNSCQPKIGEPFSPTSPVYQNDHEDIISPKLEIKALAGPMAYNQAYMFKKQWKTPPRNFQSPGSPSTPRSGAVLSPSSPGLSPARRIILGDLDRGLEKVGRCLAKEKNIGWKEYWPFLKDFVDLQSKDGLAKLEAYLQNRFEKRKSKGVLTNLIREKVKKSEGIRYRELREKIRKSISKSEKPVSSQNTNEVSPMSELCSEFEKLQVYSPVPEALQEPNMKTEDDIQGLHSSLVNGDSWKSQEKSKLETPNMCSANELPSSSTNMPYLCVEKSCLVFAKRIGDILLSNQSNNNSKKFAAENALKTYLLQEVKHISSLIGNYIDDSAFNGVQFSLLHHRLATRIVSYLLDYPEKLSDVCKDLEGLLDTDSSEPMEICSTPPSRNSRLKIQDETVLQCLIQQCSTILSAFLGKDSGDATLSANCSLLAETEVQDQWELSEHCQCAFIKSSISPPRRHRNRSWNSFKFNQRRVSALISSLGKDPEEKSNCQNEEHSGSSSPPGFEFSESSGESEEEWYEPTAPTDTVDTTCSVKMKNDDIEPMSMPALAPELYIDDSGPCKLDLDVFEAIGDMELDLTKYPVTNYWKFCITSHSLEEREKWKKRRPDM</sequence>
<comment type="similarity">
    <text evidence="1">Belongs to the ANKLE2 family.</text>
</comment>
<feature type="compositionally biased region" description="Polar residues" evidence="5">
    <location>
        <begin position="332"/>
        <end position="355"/>
    </location>
</feature>
<accession>A0A9P0F7T3</accession>
<dbReference type="AlphaFoldDB" id="A0A9P0F7T3"/>
<dbReference type="InterPro" id="IPR036770">
    <property type="entry name" value="Ankyrin_rpt-contain_sf"/>
</dbReference>
<dbReference type="Pfam" id="PF24567">
    <property type="entry name" value="ANKLE2_3rd"/>
    <property type="match status" value="1"/>
</dbReference>
<evidence type="ECO:0000313" key="8">
    <source>
        <dbReference type="Proteomes" id="UP001152759"/>
    </source>
</evidence>
<dbReference type="SUPFAM" id="SSF48403">
    <property type="entry name" value="Ankyrin repeat"/>
    <property type="match status" value="1"/>
</dbReference>
<dbReference type="Proteomes" id="UP001152759">
    <property type="component" value="Chromosome 9"/>
</dbReference>
<keyword evidence="3" id="KW-0040">ANK repeat</keyword>
<proteinExistence type="inferred from homology"/>
<dbReference type="PANTHER" id="PTHR12349:SF4">
    <property type="entry name" value="ANKYRIN REPEAT AND LEM DOMAIN-CONTAINING PROTEIN 2"/>
    <property type="match status" value="1"/>
</dbReference>
<keyword evidence="8" id="KW-1185">Reference proteome</keyword>
<dbReference type="GO" id="GO:0051721">
    <property type="term" value="F:protein phosphatase 2A binding"/>
    <property type="evidence" value="ECO:0007669"/>
    <property type="project" value="TreeGrafter"/>
</dbReference>
<feature type="compositionally biased region" description="Low complexity" evidence="5">
    <location>
        <begin position="769"/>
        <end position="782"/>
    </location>
</feature>
<keyword evidence="2" id="KW-0132">Cell division</keyword>
<dbReference type="GO" id="GO:0051301">
    <property type="term" value="P:cell division"/>
    <property type="evidence" value="ECO:0007669"/>
    <property type="project" value="UniProtKB-KW"/>
</dbReference>
<dbReference type="InterPro" id="IPR002110">
    <property type="entry name" value="Ankyrin_rpt"/>
</dbReference>
<dbReference type="InterPro" id="IPR056237">
    <property type="entry name" value="ANKLE2_3rd"/>
</dbReference>
<gene>
    <name evidence="7" type="ORF">BEMITA_LOCUS13800</name>
</gene>
<evidence type="ECO:0000313" key="7">
    <source>
        <dbReference type="EMBL" id="CAH0395635.1"/>
    </source>
</evidence>
<dbReference type="PANTHER" id="PTHR12349">
    <property type="entry name" value="ANKYRIN REPEAT AND LEM DOMAIN-CONTAINING PROTEIN 2"/>
    <property type="match status" value="1"/>
</dbReference>
<dbReference type="SMART" id="SM00248">
    <property type="entry name" value="ANK"/>
    <property type="match status" value="2"/>
</dbReference>
<organism evidence="7 8">
    <name type="scientific">Bemisia tabaci</name>
    <name type="common">Sweetpotato whitefly</name>
    <name type="synonym">Aleurodes tabaci</name>
    <dbReference type="NCBI Taxonomy" id="7038"/>
    <lineage>
        <taxon>Eukaryota</taxon>
        <taxon>Metazoa</taxon>
        <taxon>Ecdysozoa</taxon>
        <taxon>Arthropoda</taxon>
        <taxon>Hexapoda</taxon>
        <taxon>Insecta</taxon>
        <taxon>Pterygota</taxon>
        <taxon>Neoptera</taxon>
        <taxon>Paraneoptera</taxon>
        <taxon>Hemiptera</taxon>
        <taxon>Sternorrhyncha</taxon>
        <taxon>Aleyrodoidea</taxon>
        <taxon>Aleyrodidae</taxon>
        <taxon>Aleyrodinae</taxon>
        <taxon>Bemisia</taxon>
    </lineage>
</organism>
<feature type="domain" description="ANKLE2 third alpha/beta" evidence="6">
    <location>
        <begin position="267"/>
        <end position="389"/>
    </location>
</feature>
<feature type="compositionally biased region" description="Basic and acidic residues" evidence="5">
    <location>
        <begin position="754"/>
        <end position="768"/>
    </location>
</feature>